<accession>A0A495IHW8</accession>
<dbReference type="GO" id="GO:0016811">
    <property type="term" value="F:hydrolase activity, acting on carbon-nitrogen (but not peptide) bonds, in linear amides"/>
    <property type="evidence" value="ECO:0007669"/>
    <property type="project" value="TreeGrafter"/>
</dbReference>
<keyword evidence="3" id="KW-0812">Transmembrane</keyword>
<evidence type="ECO:0000256" key="2">
    <source>
        <dbReference type="SAM" id="MobiDB-lite"/>
    </source>
</evidence>
<dbReference type="AlphaFoldDB" id="A0A495IHW8"/>
<dbReference type="InterPro" id="IPR024078">
    <property type="entry name" value="LmbE-like_dom_sf"/>
</dbReference>
<feature type="transmembrane region" description="Helical" evidence="3">
    <location>
        <begin position="347"/>
        <end position="366"/>
    </location>
</feature>
<gene>
    <name evidence="4" type="ORF">C8E83_2035</name>
</gene>
<dbReference type="PANTHER" id="PTHR12993">
    <property type="entry name" value="N-ACETYLGLUCOSAMINYL-PHOSPHATIDYLINOSITOL DE-N-ACETYLASE-RELATED"/>
    <property type="match status" value="1"/>
</dbReference>
<evidence type="ECO:0000313" key="4">
    <source>
        <dbReference type="EMBL" id="RKR74901.1"/>
    </source>
</evidence>
<dbReference type="InterPro" id="IPR003737">
    <property type="entry name" value="GlcNAc_PI_deacetylase-related"/>
</dbReference>
<evidence type="ECO:0000313" key="5">
    <source>
        <dbReference type="Proteomes" id="UP000280008"/>
    </source>
</evidence>
<feature type="transmembrane region" description="Helical" evidence="3">
    <location>
        <begin position="320"/>
        <end position="342"/>
    </location>
</feature>
<keyword evidence="3" id="KW-0472">Membrane</keyword>
<dbReference type="PANTHER" id="PTHR12993:SF26">
    <property type="entry name" value="1D-MYO-INOSITOL 2-ACETAMIDO-2-DEOXY-ALPHA-D-GLUCOPYRANOSIDE DEACETYLASE"/>
    <property type="match status" value="1"/>
</dbReference>
<dbReference type="SUPFAM" id="SSF102588">
    <property type="entry name" value="LmbE-like"/>
    <property type="match status" value="1"/>
</dbReference>
<dbReference type="EMBL" id="RBKS01000001">
    <property type="protein sequence ID" value="RKR74901.1"/>
    <property type="molecule type" value="Genomic_DNA"/>
</dbReference>
<evidence type="ECO:0000256" key="3">
    <source>
        <dbReference type="SAM" id="Phobius"/>
    </source>
</evidence>
<dbReference type="OrthoDB" id="3514174at2"/>
<proteinExistence type="predicted"/>
<dbReference type="Pfam" id="PF02585">
    <property type="entry name" value="PIG-L"/>
    <property type="match status" value="1"/>
</dbReference>
<feature type="transmembrane region" description="Helical" evidence="3">
    <location>
        <begin position="378"/>
        <end position="397"/>
    </location>
</feature>
<name>A0A495IHW8_9MICO</name>
<comment type="caution">
    <text evidence="4">The sequence shown here is derived from an EMBL/GenBank/DDBJ whole genome shotgun (WGS) entry which is preliminary data.</text>
</comment>
<dbReference type="GO" id="GO:0016137">
    <property type="term" value="P:glycoside metabolic process"/>
    <property type="evidence" value="ECO:0007669"/>
    <property type="project" value="UniProtKB-ARBA"/>
</dbReference>
<evidence type="ECO:0000256" key="1">
    <source>
        <dbReference type="ARBA" id="ARBA00022833"/>
    </source>
</evidence>
<feature type="region of interest" description="Disordered" evidence="2">
    <location>
        <begin position="405"/>
        <end position="434"/>
    </location>
</feature>
<keyword evidence="1" id="KW-0862">Zinc</keyword>
<keyword evidence="3" id="KW-1133">Transmembrane helix</keyword>
<protein>
    <submittedName>
        <fullName evidence="4">LmbE family N-acetylglucosaminyl deacetylase</fullName>
    </submittedName>
</protein>
<feature type="transmembrane region" description="Helical" evidence="3">
    <location>
        <begin position="293"/>
        <end position="314"/>
    </location>
</feature>
<sequence length="434" mass="44930">MSTTPDSTAFPLDVERVLFVHAHPDDETIVTGATLATLVDAGAAVTLVTCTRGELGEVIPDDLAALRDDPAALAVHREGEIAGAMAELGVQDHRFLGEANARAGHLAPRAYRDSGMVWGNGGVPVPVPDLDPTSFCAAEFGEIVADLVAVVEDVRPDAIVSYDTFGGYGHPDHVRVNRASLRAARLTGVPYFAISAGASGEDAPENHPADVVARADVSIDGAAVLPRKVAALRRYRSQVTVVDTGSGPALEFPHGAVEPVTVVETFRHVPEPQQPASPLSSTDLSDYGLPGKIAMYVLAVVVGGLFGAIGTVAHQNVAGSFPYGVILALLVVTVLVIGFRLVFETRLVGIAVAIGLTVVNFLLSSTSGGGSVLVPGNAIGYAWIGGAILLPAIVLIWPKLPPRPQRGGTGGGDRMNTSPRPVSGSPDANGKNRL</sequence>
<organism evidence="4 5">
    <name type="scientific">Frondihabitans australicus</name>
    <dbReference type="NCBI Taxonomy" id="386892"/>
    <lineage>
        <taxon>Bacteria</taxon>
        <taxon>Bacillati</taxon>
        <taxon>Actinomycetota</taxon>
        <taxon>Actinomycetes</taxon>
        <taxon>Micrococcales</taxon>
        <taxon>Microbacteriaceae</taxon>
        <taxon>Frondihabitans</taxon>
    </lineage>
</organism>
<reference evidence="4 5" key="1">
    <citation type="submission" date="2018-10" db="EMBL/GenBank/DDBJ databases">
        <title>Sequencing the genomes of 1000 actinobacteria strains.</title>
        <authorList>
            <person name="Klenk H.-P."/>
        </authorList>
    </citation>
    <scope>NUCLEOTIDE SEQUENCE [LARGE SCALE GENOMIC DNA]</scope>
    <source>
        <strain evidence="4 5">DSM 17894</strain>
    </source>
</reference>
<dbReference type="Gene3D" id="3.40.50.10320">
    <property type="entry name" value="LmbE-like"/>
    <property type="match status" value="1"/>
</dbReference>
<dbReference type="RefSeq" id="WP_121369759.1">
    <property type="nucleotide sequence ID" value="NZ_RBKS01000001.1"/>
</dbReference>
<keyword evidence="5" id="KW-1185">Reference proteome</keyword>
<dbReference type="Proteomes" id="UP000280008">
    <property type="component" value="Unassembled WGS sequence"/>
</dbReference>